<sequence length="805" mass="89408">MGSYLVPCTLNGQLTELQCQSNPPTDNVKRSSIGPSQEQANDSSFLSPLGSDDSRKAGCEGMVGNTHGEPRGHSIASSWAKTRPLSDIRELTEPSLADNLVRRPYYESNQRSTSRTEVSRKISIASRRRRSMDTRHGENMEPERRNSVESSDMRSVRGGPASRSPSPPSAADNNSISSIYSVPAGSVPPRSSSRSRARGASQPRHPPHPPHIPPTQSIRPQAAATSVHAIIPIIPLPPPKDSGNTIPRRGHSQSPLRNVAARLDPISHDMHRHIPSRTFIREPLSKEILEFPSYRHPRIDLGLDLSAGIFVGGGSIEGTVQINIDDAERIRHRRTLDIARISIDLLGLEEMSGNRRCVFLNLASELIDEKNPPPQNMVDKQEPIGSDDLYWHLMPSVTNLAFNLSLPLNIGPPPFQSKNARIRYVLCVSLLIRDHGKQYIVRTSEDVTVLSVYDPEKALMSLPSPLTASDEWVKPRENTIEIVRVTAGLHRQSAASTMEKSAGQARIFDNNERSTLSKATVKHGAAGWHGVTAHQTQIRTCNLELPRGHATVKCGKYFEVRYFLNVIVSSLHTKLVTVQLPIVLIHMNSLDVVPNSVAQVAMAIEEKRSHQRNQSPNRLGRQPSQSVQGRAFAAPRMQSLKRMRARAEDIQELGHALEQSPRKYNLRRAVSNWDYRTPPSNRKGRIVGDGEAADLKDCLRRVRSNETIGSRPSNIHRGNSSRSTRGLSSALGFREAEVREDMELAGLGVEGDGPFRQRLERSRGRQYRFSKKKSVERWKGVANAGVGWLKNSGATKEDQDRETWV</sequence>
<keyword evidence="3" id="KW-1185">Reference proteome</keyword>
<feature type="compositionally biased region" description="Polar residues" evidence="1">
    <location>
        <begin position="107"/>
        <end position="116"/>
    </location>
</feature>
<dbReference type="STRING" id="985895.E5AA92"/>
<feature type="compositionally biased region" description="Polar residues" evidence="1">
    <location>
        <begin position="612"/>
        <end position="628"/>
    </location>
</feature>
<reference evidence="3" key="1">
    <citation type="journal article" date="2011" name="Nat. Commun.">
        <title>Effector diversification within compartments of the Leptosphaeria maculans genome affected by Repeat-Induced Point mutations.</title>
        <authorList>
            <person name="Rouxel T."/>
            <person name="Grandaubert J."/>
            <person name="Hane J.K."/>
            <person name="Hoede C."/>
            <person name="van de Wouw A.P."/>
            <person name="Couloux A."/>
            <person name="Dominguez V."/>
            <person name="Anthouard V."/>
            <person name="Bally P."/>
            <person name="Bourras S."/>
            <person name="Cozijnsen A.J."/>
            <person name="Ciuffetti L.M."/>
            <person name="Degrave A."/>
            <person name="Dilmaghani A."/>
            <person name="Duret L."/>
            <person name="Fudal I."/>
            <person name="Goodwin S.B."/>
            <person name="Gout L."/>
            <person name="Glaser N."/>
            <person name="Linglin J."/>
            <person name="Kema G.H.J."/>
            <person name="Lapalu N."/>
            <person name="Lawrence C.B."/>
            <person name="May K."/>
            <person name="Meyer M."/>
            <person name="Ollivier B."/>
            <person name="Poulain J."/>
            <person name="Schoch C.L."/>
            <person name="Simon A."/>
            <person name="Spatafora J.W."/>
            <person name="Stachowiak A."/>
            <person name="Turgeon B.G."/>
            <person name="Tyler B.M."/>
            <person name="Vincent D."/>
            <person name="Weissenbach J."/>
            <person name="Amselem J."/>
            <person name="Quesneville H."/>
            <person name="Oliver R.P."/>
            <person name="Wincker P."/>
            <person name="Balesdent M.-H."/>
            <person name="Howlett B.J."/>
        </authorList>
    </citation>
    <scope>NUCLEOTIDE SEQUENCE [LARGE SCALE GENOMIC DNA]</scope>
    <source>
        <strain evidence="3">JN3 / isolate v23.1.3 / race Av1-4-5-6-7-8</strain>
    </source>
</reference>
<organism evidence="3">
    <name type="scientific">Leptosphaeria maculans (strain JN3 / isolate v23.1.3 / race Av1-4-5-6-7-8)</name>
    <name type="common">Blackleg fungus</name>
    <name type="synonym">Phoma lingam</name>
    <dbReference type="NCBI Taxonomy" id="985895"/>
    <lineage>
        <taxon>Eukaryota</taxon>
        <taxon>Fungi</taxon>
        <taxon>Dikarya</taxon>
        <taxon>Ascomycota</taxon>
        <taxon>Pezizomycotina</taxon>
        <taxon>Dothideomycetes</taxon>
        <taxon>Pleosporomycetidae</taxon>
        <taxon>Pleosporales</taxon>
        <taxon>Pleosporineae</taxon>
        <taxon>Leptosphaeriaceae</taxon>
        <taxon>Plenodomus</taxon>
        <taxon>Plenodomus lingam/Leptosphaeria maculans species complex</taxon>
    </lineage>
</organism>
<feature type="region of interest" description="Disordered" evidence="1">
    <location>
        <begin position="102"/>
        <end position="256"/>
    </location>
</feature>
<feature type="compositionally biased region" description="Polar residues" evidence="1">
    <location>
        <begin position="707"/>
        <end position="727"/>
    </location>
</feature>
<evidence type="ECO:0000313" key="3">
    <source>
        <dbReference type="Proteomes" id="UP000002668"/>
    </source>
</evidence>
<dbReference type="Proteomes" id="UP000002668">
    <property type="component" value="Genome"/>
</dbReference>
<dbReference type="OMA" id="NMVDTQE"/>
<proteinExistence type="predicted"/>
<name>E5AA92_LEPMJ</name>
<feature type="region of interest" description="Disordered" evidence="1">
    <location>
        <begin position="707"/>
        <end position="728"/>
    </location>
</feature>
<feature type="compositionally biased region" description="Low complexity" evidence="1">
    <location>
        <begin position="156"/>
        <end position="203"/>
    </location>
</feature>
<dbReference type="HOGENOM" id="CLU_016424_0_0_1"/>
<dbReference type="InParanoid" id="E5AA92"/>
<dbReference type="eggNOG" id="ENOG502RWPB">
    <property type="taxonomic scope" value="Eukaryota"/>
</dbReference>
<dbReference type="EMBL" id="FP929138">
    <property type="protein sequence ID" value="CBY00583.1"/>
    <property type="molecule type" value="Genomic_DNA"/>
</dbReference>
<feature type="compositionally biased region" description="Basic and acidic residues" evidence="1">
    <location>
        <begin position="131"/>
        <end position="155"/>
    </location>
</feature>
<dbReference type="OrthoDB" id="298939at2759"/>
<feature type="region of interest" description="Disordered" evidence="1">
    <location>
        <begin position="607"/>
        <end position="631"/>
    </location>
</feature>
<dbReference type="AlphaFoldDB" id="E5AA92"/>
<evidence type="ECO:0000256" key="1">
    <source>
        <dbReference type="SAM" id="MobiDB-lite"/>
    </source>
</evidence>
<accession>E5AA92</accession>
<dbReference type="Gene3D" id="2.60.40.640">
    <property type="match status" value="1"/>
</dbReference>
<dbReference type="InterPro" id="IPR014752">
    <property type="entry name" value="Arrestin-like_C"/>
</dbReference>
<gene>
    <name evidence="2" type="ORF">LEMA_P017130.1</name>
</gene>
<dbReference type="VEuPathDB" id="FungiDB:LEMA_P017130.1"/>
<feature type="compositionally biased region" description="Polar residues" evidence="1">
    <location>
        <begin position="33"/>
        <end position="46"/>
    </location>
</feature>
<protein>
    <submittedName>
        <fullName evidence="2">Predicted protein</fullName>
    </submittedName>
</protein>
<evidence type="ECO:0000313" key="2">
    <source>
        <dbReference type="EMBL" id="CBY00583.1"/>
    </source>
</evidence>
<feature type="region of interest" description="Disordered" evidence="1">
    <location>
        <begin position="17"/>
        <end position="83"/>
    </location>
</feature>